<dbReference type="AlphaFoldDB" id="A0A7K7R5T8"/>
<comment type="subcellular location">
    <subcellularLocation>
        <location evidence="1">Nucleus</location>
    </subcellularLocation>
</comment>
<feature type="non-terminal residue" evidence="12">
    <location>
        <position position="678"/>
    </location>
</feature>
<comment type="function">
    <text evidence="9">Plays a role in pre-mRNA splicing as component of the U4/U6-U5 tri-snRNP complex that is involved in spliceosome assembly, and as component of the precatalytic spliceosome (spliceosome B complex).</text>
</comment>
<evidence type="ECO:0000256" key="2">
    <source>
        <dbReference type="ARBA" id="ARBA00016514"/>
    </source>
</evidence>
<reference evidence="12 13" key="1">
    <citation type="submission" date="2019-09" db="EMBL/GenBank/DDBJ databases">
        <title>Bird 10,000 Genomes (B10K) Project - Family phase.</title>
        <authorList>
            <person name="Zhang G."/>
        </authorList>
    </citation>
    <scope>NUCLEOTIDE SEQUENCE [LARGE SCALE GENOMIC DNA]</scope>
    <source>
        <strain evidence="12">OUT-0023</strain>
        <tissue evidence="12">Blood</tissue>
    </source>
</reference>
<dbReference type="PANTHER" id="PTHR14212:SF0">
    <property type="entry name" value="U4_U6 SMALL NUCLEAR RIBONUCLEOPROTEIN PRP3"/>
    <property type="match status" value="1"/>
</dbReference>
<feature type="non-terminal residue" evidence="12">
    <location>
        <position position="1"/>
    </location>
</feature>
<evidence type="ECO:0000256" key="5">
    <source>
        <dbReference type="ARBA" id="ARBA00022728"/>
    </source>
</evidence>
<evidence type="ECO:0000256" key="7">
    <source>
        <dbReference type="ARBA" id="ARBA00023242"/>
    </source>
</evidence>
<dbReference type="InterPro" id="IPR010541">
    <property type="entry name" value="Prp3_C"/>
</dbReference>
<keyword evidence="4" id="KW-0507">mRNA processing</keyword>
<keyword evidence="13" id="KW-1185">Reference proteome</keyword>
<dbReference type="Proteomes" id="UP000540071">
    <property type="component" value="Unassembled WGS sequence"/>
</dbReference>
<evidence type="ECO:0000259" key="11">
    <source>
        <dbReference type="PROSITE" id="PS51025"/>
    </source>
</evidence>
<evidence type="ECO:0000313" key="13">
    <source>
        <dbReference type="Proteomes" id="UP000540071"/>
    </source>
</evidence>
<keyword evidence="7" id="KW-0539">Nucleus</keyword>
<dbReference type="InterPro" id="IPR002483">
    <property type="entry name" value="PWI_dom"/>
</dbReference>
<dbReference type="PANTHER" id="PTHR14212">
    <property type="entry name" value="U4/U6-ASSOCIATED RNA SPLICING FACTOR-RELATED"/>
    <property type="match status" value="1"/>
</dbReference>
<gene>
    <name evidence="12" type="primary">Prpf3</name>
    <name evidence="12" type="ORF">POEATR_R06305</name>
</gene>
<dbReference type="Pfam" id="PF06544">
    <property type="entry name" value="Prp3_C"/>
    <property type="match status" value="1"/>
</dbReference>
<dbReference type="InterPro" id="IPR036483">
    <property type="entry name" value="PWI_dom_sf"/>
</dbReference>
<evidence type="ECO:0000256" key="10">
    <source>
        <dbReference type="SAM" id="MobiDB-lite"/>
    </source>
</evidence>
<dbReference type="EMBL" id="VZSS01000193">
    <property type="protein sequence ID" value="NWZ87596.1"/>
    <property type="molecule type" value="Genomic_DNA"/>
</dbReference>
<accession>A0A7K7R5T8</accession>
<proteinExistence type="predicted"/>
<evidence type="ECO:0000313" key="12">
    <source>
        <dbReference type="EMBL" id="NWZ87596.1"/>
    </source>
</evidence>
<dbReference type="GO" id="GO:0000398">
    <property type="term" value="P:mRNA splicing, via spliceosome"/>
    <property type="evidence" value="ECO:0007669"/>
    <property type="project" value="InterPro"/>
</dbReference>
<feature type="compositionally biased region" description="Basic and acidic residues" evidence="10">
    <location>
        <begin position="73"/>
        <end position="107"/>
    </location>
</feature>
<keyword evidence="6" id="KW-0508">mRNA splicing</keyword>
<dbReference type="PROSITE" id="PS51025">
    <property type="entry name" value="PWI"/>
    <property type="match status" value="1"/>
</dbReference>
<feature type="region of interest" description="Disordered" evidence="10">
    <location>
        <begin position="73"/>
        <end position="109"/>
    </location>
</feature>
<evidence type="ECO:0000256" key="9">
    <source>
        <dbReference type="ARBA" id="ARBA00035603"/>
    </source>
</evidence>
<dbReference type="Pfam" id="PF01480">
    <property type="entry name" value="PWI"/>
    <property type="match status" value="1"/>
</dbReference>
<dbReference type="GO" id="GO:0046540">
    <property type="term" value="C:U4/U6 x U5 tri-snRNP complex"/>
    <property type="evidence" value="ECO:0007669"/>
    <property type="project" value="InterPro"/>
</dbReference>
<dbReference type="InterPro" id="IPR013881">
    <property type="entry name" value="Pre-mRNA_splic_Prp3_dom"/>
</dbReference>
<evidence type="ECO:0000256" key="3">
    <source>
        <dbReference type="ARBA" id="ARBA00022553"/>
    </source>
</evidence>
<keyword evidence="3" id="KW-0597">Phosphoprotein</keyword>
<name>A0A7K7R5T8_POEAT</name>
<evidence type="ECO:0000256" key="4">
    <source>
        <dbReference type="ARBA" id="ARBA00022664"/>
    </source>
</evidence>
<feature type="domain" description="PWI" evidence="11">
    <location>
        <begin position="1"/>
        <end position="87"/>
    </location>
</feature>
<feature type="compositionally biased region" description="Polar residues" evidence="10">
    <location>
        <begin position="170"/>
        <end position="183"/>
    </location>
</feature>
<feature type="region of interest" description="Disordered" evidence="10">
    <location>
        <begin position="162"/>
        <end position="183"/>
    </location>
</feature>
<dbReference type="Gene3D" id="1.20.1390.10">
    <property type="entry name" value="PWI domain"/>
    <property type="match status" value="1"/>
</dbReference>
<dbReference type="SUPFAM" id="SSF101233">
    <property type="entry name" value="PWI domain"/>
    <property type="match status" value="1"/>
</dbReference>
<dbReference type="CDD" id="cd24162">
    <property type="entry name" value="Prp3_C"/>
    <property type="match status" value="1"/>
</dbReference>
<dbReference type="GO" id="GO:0005681">
    <property type="term" value="C:spliceosomal complex"/>
    <property type="evidence" value="ECO:0007669"/>
    <property type="project" value="UniProtKB-KW"/>
</dbReference>
<dbReference type="FunFam" id="1.20.1390.10:FF:000003">
    <property type="entry name" value="U4/U6 small nuclear ribonucleoprotein Prp3"/>
    <property type="match status" value="1"/>
</dbReference>
<keyword evidence="5" id="KW-0747">Spliceosome</keyword>
<dbReference type="InterPro" id="IPR027104">
    <property type="entry name" value="Prp3"/>
</dbReference>
<protein>
    <recommendedName>
        <fullName evidence="2">U4/U6 small nuclear ribonucleoprotein Prp3</fullName>
    </recommendedName>
    <alternativeName>
        <fullName evidence="8">Pre-mRNA-splicing factor 3</fullName>
    </alternativeName>
</protein>
<evidence type="ECO:0000256" key="6">
    <source>
        <dbReference type="ARBA" id="ARBA00023187"/>
    </source>
</evidence>
<evidence type="ECO:0000256" key="8">
    <source>
        <dbReference type="ARBA" id="ARBA00032955"/>
    </source>
</evidence>
<dbReference type="SMART" id="SM00311">
    <property type="entry name" value="PWI"/>
    <property type="match status" value="1"/>
</dbReference>
<evidence type="ECO:0000256" key="1">
    <source>
        <dbReference type="ARBA" id="ARBA00004123"/>
    </source>
</evidence>
<dbReference type="Pfam" id="PF08572">
    <property type="entry name" value="PRP3"/>
    <property type="match status" value="2"/>
</dbReference>
<sequence>MSLSKRELDELKPWIEKTVKRVLGFSEPTVVTAALNCVGKGMDKKKAADHLKPFLDDSTLRFVDKLFEAVEEGRSSRHSKSNSDRNRKRELKDVFGDDSEVSKESSGVKKRRIPRFEEVEDEPEVIPGPPSESPGMLTKLQIKQMMEAATRQIEERKKQLSFISPPTPQPKISSSSQSERLPIGNTIQPSQAATFMNDAIEKARKAAELQARIQAQLALKPGLIGNANMVGLANLHAMGIAPPKVELKDQTKPTPLILDEQGRTVDASGKEIELTHRMPTLKANIRAVKREQFKQQLKEKPSEDMESNTYFDPRVSITPAQRQKRTFKFHEKGKFEKIAQRLRTKAQLEKLQAEISQAARKTGIHTSTKLALITPKKELKEGEIPEIEWWDSYIIPNGLDLKGGMTSKKDEYFGITNLVEHPAQLNPPAQPWWDCRDVKSTQTRGLCVCRRCGGKRLRWEPSQPLFHSLAVRISNLMRVLGTEAVQDPTKVEAHVRAQMAKRQKAHEEANAARKLTAEQRKAKKVKKLKEDVSQGVHIAVYRVRNLSNPAKKFKIEANAGQLYLTGVVVLHKDVNVVVVEGGPKAQKKFKRLMLHRIKWDEQTSNTKGEDDDESDEESVKKTNKCSLVWEGTAKDRSFGEMKFKQCPTENMAREHFKKHSAEHYWDLALSESVLESTD</sequence>
<comment type="caution">
    <text evidence="12">The sequence shown here is derived from an EMBL/GenBank/DDBJ whole genome shotgun (WGS) entry which is preliminary data.</text>
</comment>
<organism evidence="12 13">
    <name type="scientific">Poecile atricapillus</name>
    <name type="common">Black-capped chickadee</name>
    <name type="synonym">Parus atricapillus</name>
    <dbReference type="NCBI Taxonomy" id="48891"/>
    <lineage>
        <taxon>Eukaryota</taxon>
        <taxon>Metazoa</taxon>
        <taxon>Chordata</taxon>
        <taxon>Craniata</taxon>
        <taxon>Vertebrata</taxon>
        <taxon>Euteleostomi</taxon>
        <taxon>Archelosauria</taxon>
        <taxon>Archosauria</taxon>
        <taxon>Dinosauria</taxon>
        <taxon>Saurischia</taxon>
        <taxon>Theropoda</taxon>
        <taxon>Coelurosauria</taxon>
        <taxon>Aves</taxon>
        <taxon>Neognathae</taxon>
        <taxon>Neoaves</taxon>
        <taxon>Telluraves</taxon>
        <taxon>Australaves</taxon>
        <taxon>Passeriformes</taxon>
        <taxon>Paridae</taxon>
        <taxon>Poecile</taxon>
    </lineage>
</organism>